<keyword evidence="12" id="KW-1185">Reference proteome</keyword>
<dbReference type="OrthoDB" id="3267178at2"/>
<dbReference type="GO" id="GO:0005886">
    <property type="term" value="C:plasma membrane"/>
    <property type="evidence" value="ECO:0007669"/>
    <property type="project" value="UniProtKB-SubCell"/>
</dbReference>
<dbReference type="Proteomes" id="UP000185663">
    <property type="component" value="Chromosome I"/>
</dbReference>
<sequence>MDPLIIFAILAVGLLFLMSSRTRKQQRKQQEFRHSLVPGDDVMTASGLFGTVVEVDDVSDIITLETEPGGAQTRWLRAAIAKRLEGEEYETGEDEETDDEQPVVDLAKDDQSAADDVTIPDDLSGLSKDTSSGDDAQQRDEDDKTK</sequence>
<comment type="subcellular location">
    <subcellularLocation>
        <location evidence="1">Cell membrane</location>
        <topology evidence="1">Single-pass membrane protein</topology>
    </subcellularLocation>
</comment>
<evidence type="ECO:0000256" key="10">
    <source>
        <dbReference type="SAM" id="MobiDB-lite"/>
    </source>
</evidence>
<comment type="similarity">
    <text evidence="2">Belongs to the YajC family.</text>
</comment>
<feature type="compositionally biased region" description="Basic and acidic residues" evidence="10">
    <location>
        <begin position="136"/>
        <end position="146"/>
    </location>
</feature>
<evidence type="ECO:0000256" key="1">
    <source>
        <dbReference type="ARBA" id="ARBA00004162"/>
    </source>
</evidence>
<keyword evidence="4" id="KW-1003">Cell membrane</keyword>
<dbReference type="EMBL" id="LT629776">
    <property type="protein sequence ID" value="SDS48412.1"/>
    <property type="molecule type" value="Genomic_DNA"/>
</dbReference>
<dbReference type="PANTHER" id="PTHR33909:SF1">
    <property type="entry name" value="SEC TRANSLOCON ACCESSORY COMPLEX SUBUNIT YAJC"/>
    <property type="match status" value="1"/>
</dbReference>
<dbReference type="PANTHER" id="PTHR33909">
    <property type="entry name" value="SEC TRANSLOCON ACCESSORY COMPLEX SUBUNIT YAJC"/>
    <property type="match status" value="1"/>
</dbReference>
<proteinExistence type="inferred from homology"/>
<dbReference type="RefSeq" id="WP_083372203.1">
    <property type="nucleotide sequence ID" value="NZ_LT629776.1"/>
</dbReference>
<dbReference type="SMART" id="SM01323">
    <property type="entry name" value="YajC"/>
    <property type="match status" value="1"/>
</dbReference>
<dbReference type="AlphaFoldDB" id="A0A1H1SKE3"/>
<evidence type="ECO:0000256" key="7">
    <source>
        <dbReference type="ARBA" id="ARBA00022989"/>
    </source>
</evidence>
<evidence type="ECO:0000256" key="9">
    <source>
        <dbReference type="ARBA" id="ARBA00023136"/>
    </source>
</evidence>
<protein>
    <submittedName>
        <fullName evidence="11">Preprotein translocase subunit YajC</fullName>
    </submittedName>
</protein>
<dbReference type="PRINTS" id="PR01853">
    <property type="entry name" value="YAJCTRNLCASE"/>
</dbReference>
<organism evidence="11 12">
    <name type="scientific">Paraoerskovia marina</name>
    <dbReference type="NCBI Taxonomy" id="545619"/>
    <lineage>
        <taxon>Bacteria</taxon>
        <taxon>Bacillati</taxon>
        <taxon>Actinomycetota</taxon>
        <taxon>Actinomycetes</taxon>
        <taxon>Micrococcales</taxon>
        <taxon>Cellulomonadaceae</taxon>
        <taxon>Paraoerskovia</taxon>
    </lineage>
</organism>
<dbReference type="eggNOG" id="COG1862">
    <property type="taxonomic scope" value="Bacteria"/>
</dbReference>
<evidence type="ECO:0000256" key="8">
    <source>
        <dbReference type="ARBA" id="ARBA00023010"/>
    </source>
</evidence>
<dbReference type="Pfam" id="PF02699">
    <property type="entry name" value="YajC"/>
    <property type="match status" value="1"/>
</dbReference>
<keyword evidence="6" id="KW-0653">Protein transport</keyword>
<feature type="region of interest" description="Disordered" evidence="10">
    <location>
        <begin position="108"/>
        <end position="146"/>
    </location>
</feature>
<dbReference type="NCBIfam" id="TIGR00739">
    <property type="entry name" value="yajC"/>
    <property type="match status" value="1"/>
</dbReference>
<reference evidence="11 12" key="1">
    <citation type="submission" date="2016-10" db="EMBL/GenBank/DDBJ databases">
        <authorList>
            <person name="de Groot N.N."/>
        </authorList>
    </citation>
    <scope>NUCLEOTIDE SEQUENCE [LARGE SCALE GENOMIC DNA]</scope>
    <source>
        <strain evidence="11 12">DSM 22126</strain>
    </source>
</reference>
<keyword evidence="3" id="KW-0813">Transport</keyword>
<gene>
    <name evidence="11" type="ORF">SAMN04489860_1655</name>
</gene>
<evidence type="ECO:0000256" key="6">
    <source>
        <dbReference type="ARBA" id="ARBA00022927"/>
    </source>
</evidence>
<keyword evidence="5" id="KW-0812">Transmembrane</keyword>
<accession>A0A1H1SKE3</accession>
<keyword evidence="9" id="KW-0472">Membrane</keyword>
<evidence type="ECO:0000256" key="5">
    <source>
        <dbReference type="ARBA" id="ARBA00022692"/>
    </source>
</evidence>
<name>A0A1H1SKE3_9CELL</name>
<dbReference type="STRING" id="545619.SAMN04489860_1655"/>
<evidence type="ECO:0000313" key="12">
    <source>
        <dbReference type="Proteomes" id="UP000185663"/>
    </source>
</evidence>
<evidence type="ECO:0000256" key="3">
    <source>
        <dbReference type="ARBA" id="ARBA00022448"/>
    </source>
</evidence>
<evidence type="ECO:0000256" key="2">
    <source>
        <dbReference type="ARBA" id="ARBA00006742"/>
    </source>
</evidence>
<keyword evidence="7" id="KW-1133">Transmembrane helix</keyword>
<dbReference type="GO" id="GO:0015031">
    <property type="term" value="P:protein transport"/>
    <property type="evidence" value="ECO:0007669"/>
    <property type="project" value="UniProtKB-KW"/>
</dbReference>
<keyword evidence="8" id="KW-0811">Translocation</keyword>
<evidence type="ECO:0000313" key="11">
    <source>
        <dbReference type="EMBL" id="SDS48412.1"/>
    </source>
</evidence>
<evidence type="ECO:0000256" key="4">
    <source>
        <dbReference type="ARBA" id="ARBA00022475"/>
    </source>
</evidence>
<dbReference type="InterPro" id="IPR003849">
    <property type="entry name" value="Preprotein_translocase_YajC"/>
</dbReference>